<proteinExistence type="predicted"/>
<dbReference type="AlphaFoldDB" id="A0A2V2N1R3"/>
<reference evidence="2 3" key="1">
    <citation type="submission" date="2018-05" db="EMBL/GenBank/DDBJ databases">
        <title>Draft genome of Methanospirillum lacunae Ki8-1.</title>
        <authorList>
            <person name="Dueholm M.S."/>
            <person name="Nielsen P.H."/>
            <person name="Bakmann L.F."/>
            <person name="Otzen D.E."/>
        </authorList>
    </citation>
    <scope>NUCLEOTIDE SEQUENCE [LARGE SCALE GENOMIC DNA]</scope>
    <source>
        <strain evidence="2 3">Ki8-1</strain>
    </source>
</reference>
<feature type="region of interest" description="Disordered" evidence="1">
    <location>
        <begin position="72"/>
        <end position="107"/>
    </location>
</feature>
<evidence type="ECO:0000313" key="2">
    <source>
        <dbReference type="EMBL" id="PWR71636.1"/>
    </source>
</evidence>
<dbReference type="RefSeq" id="WP_109969255.1">
    <property type="nucleotide sequence ID" value="NZ_CP176093.1"/>
</dbReference>
<accession>A0A2V2N1R3</accession>
<dbReference type="EMBL" id="QGMY01000008">
    <property type="protein sequence ID" value="PWR71636.1"/>
    <property type="molecule type" value="Genomic_DNA"/>
</dbReference>
<sequence>MDSIRYFLVCISILVIASIGITNGNEVVGLIENATNHSSQVSWLNTMNASNNTFQESDGLYVNNTSSETLLDNNTIDKRVTGPGLPPPGWEKDANLPNQSDNSTKII</sequence>
<keyword evidence="3" id="KW-1185">Reference proteome</keyword>
<comment type="caution">
    <text evidence="2">The sequence shown here is derived from an EMBL/GenBank/DDBJ whole genome shotgun (WGS) entry which is preliminary data.</text>
</comment>
<dbReference type="Proteomes" id="UP000245657">
    <property type="component" value="Unassembled WGS sequence"/>
</dbReference>
<dbReference type="GeneID" id="97550199"/>
<gene>
    <name evidence="2" type="ORF">DK846_12355</name>
</gene>
<evidence type="ECO:0000256" key="1">
    <source>
        <dbReference type="SAM" id="MobiDB-lite"/>
    </source>
</evidence>
<name>A0A2V2N1R3_9EURY</name>
<feature type="compositionally biased region" description="Polar residues" evidence="1">
    <location>
        <begin position="96"/>
        <end position="107"/>
    </location>
</feature>
<evidence type="ECO:0000313" key="3">
    <source>
        <dbReference type="Proteomes" id="UP000245657"/>
    </source>
</evidence>
<organism evidence="2 3">
    <name type="scientific">Methanospirillum lacunae</name>
    <dbReference type="NCBI Taxonomy" id="668570"/>
    <lineage>
        <taxon>Archaea</taxon>
        <taxon>Methanobacteriati</taxon>
        <taxon>Methanobacteriota</taxon>
        <taxon>Stenosarchaea group</taxon>
        <taxon>Methanomicrobia</taxon>
        <taxon>Methanomicrobiales</taxon>
        <taxon>Methanospirillaceae</taxon>
        <taxon>Methanospirillum</taxon>
    </lineage>
</organism>
<protein>
    <submittedName>
        <fullName evidence="2">Uncharacterized protein</fullName>
    </submittedName>
</protein>